<dbReference type="STRING" id="93759.A0A1R3H342"/>
<comment type="caution">
    <text evidence="5">The sequence shown here is derived from an EMBL/GenBank/DDBJ whole genome shotgun (WGS) entry which is preliminary data.</text>
</comment>
<dbReference type="PANTHER" id="PTHR32054:SF42">
    <property type="entry name" value="WEB FAMILY PROTEIN"/>
    <property type="match status" value="1"/>
</dbReference>
<dbReference type="GO" id="GO:0005829">
    <property type="term" value="C:cytosol"/>
    <property type="evidence" value="ECO:0007669"/>
    <property type="project" value="TreeGrafter"/>
</dbReference>
<proteinExistence type="inferred from homology"/>
<comment type="similarity">
    <text evidence="1">Belongs to the WEB family.</text>
</comment>
<organism evidence="5 6">
    <name type="scientific">Corchorus olitorius</name>
    <dbReference type="NCBI Taxonomy" id="93759"/>
    <lineage>
        <taxon>Eukaryota</taxon>
        <taxon>Viridiplantae</taxon>
        <taxon>Streptophyta</taxon>
        <taxon>Embryophyta</taxon>
        <taxon>Tracheophyta</taxon>
        <taxon>Spermatophyta</taxon>
        <taxon>Magnoliopsida</taxon>
        <taxon>eudicotyledons</taxon>
        <taxon>Gunneridae</taxon>
        <taxon>Pentapetalae</taxon>
        <taxon>rosids</taxon>
        <taxon>malvids</taxon>
        <taxon>Malvales</taxon>
        <taxon>Malvaceae</taxon>
        <taxon>Grewioideae</taxon>
        <taxon>Apeibeae</taxon>
        <taxon>Corchorus</taxon>
    </lineage>
</organism>
<gene>
    <name evidence="5" type="ORF">COLO4_31944</name>
</gene>
<dbReference type="AlphaFoldDB" id="A0A1R3H342"/>
<keyword evidence="6" id="KW-1185">Reference proteome</keyword>
<evidence type="ECO:0000313" key="5">
    <source>
        <dbReference type="EMBL" id="OMO64660.1"/>
    </source>
</evidence>
<dbReference type="PANTHER" id="PTHR32054">
    <property type="entry name" value="HEAVY CHAIN, PUTATIVE, EXPRESSED-RELATED-RELATED"/>
    <property type="match status" value="1"/>
</dbReference>
<dbReference type="Pfam" id="PF05701">
    <property type="entry name" value="WEMBL"/>
    <property type="match status" value="1"/>
</dbReference>
<feature type="coiled-coil region" evidence="3">
    <location>
        <begin position="240"/>
        <end position="344"/>
    </location>
</feature>
<keyword evidence="2 3" id="KW-0175">Coiled coil</keyword>
<dbReference type="Proteomes" id="UP000187203">
    <property type="component" value="Unassembled WGS sequence"/>
</dbReference>
<feature type="region of interest" description="Disordered" evidence="4">
    <location>
        <begin position="1"/>
        <end position="23"/>
    </location>
</feature>
<dbReference type="GO" id="GO:0009903">
    <property type="term" value="P:chloroplast avoidance movement"/>
    <property type="evidence" value="ECO:0007669"/>
    <property type="project" value="TreeGrafter"/>
</dbReference>
<evidence type="ECO:0000256" key="2">
    <source>
        <dbReference type="ARBA" id="ARBA00023054"/>
    </source>
</evidence>
<evidence type="ECO:0000313" key="6">
    <source>
        <dbReference type="Proteomes" id="UP000187203"/>
    </source>
</evidence>
<dbReference type="GO" id="GO:0009904">
    <property type="term" value="P:chloroplast accumulation movement"/>
    <property type="evidence" value="ECO:0007669"/>
    <property type="project" value="TreeGrafter"/>
</dbReference>
<evidence type="ECO:0008006" key="7">
    <source>
        <dbReference type="Google" id="ProtNLM"/>
    </source>
</evidence>
<dbReference type="EMBL" id="AWUE01020885">
    <property type="protein sequence ID" value="OMO64660.1"/>
    <property type="molecule type" value="Genomic_DNA"/>
</dbReference>
<feature type="coiled-coil region" evidence="3">
    <location>
        <begin position="72"/>
        <end position="190"/>
    </location>
</feature>
<evidence type="ECO:0000256" key="3">
    <source>
        <dbReference type="SAM" id="Coils"/>
    </source>
</evidence>
<evidence type="ECO:0000256" key="4">
    <source>
        <dbReference type="SAM" id="MobiDB-lite"/>
    </source>
</evidence>
<sequence>MVDIRRVNSERLPKSVGSPRAEVGEIDTRAPFQSVKAAVSLFGEVAVSTRERRTPRKSRLSAENVIDKETQLLLAQKEINNVKQKLESAESTKAKADGDLETAKITLQDLATKLEALTQSKESAIEAREAVKEQARQLELQTSENHQDFKERTMELDCATEQYMDVATQLDAAKQELNKIRQDFDAALEVKLAAFQQAAEAHRSAKHHSERATDLSKEIVAMKEAIQQLKFATQHVYQEQANILAEKDALQNSYKTAKEEAHHKLLSLRKAYDPDLTKYLEEKLIETTAEVEALQEAMKKAHALEMDSRLQMEAANAKIAQEVKQKLELALEQAQDAKAAEKRVLNQMQDFSANLEPTGRIKISKEECESLKSKVGEFQNMADMKIAAAMTELEAINASNNETDKKLEATLKALEEIKVATELADKSTATAEAAQSVLESELRRRRQQEEITEFEF</sequence>
<feature type="compositionally biased region" description="Basic and acidic residues" evidence="4">
    <location>
        <begin position="1"/>
        <end position="13"/>
    </location>
</feature>
<protein>
    <recommendedName>
        <fullName evidence="7">WEB family protein</fullName>
    </recommendedName>
</protein>
<dbReference type="OrthoDB" id="1933125at2759"/>
<accession>A0A1R3H342</accession>
<evidence type="ECO:0000256" key="1">
    <source>
        <dbReference type="ARBA" id="ARBA00005485"/>
    </source>
</evidence>
<dbReference type="InterPro" id="IPR008545">
    <property type="entry name" value="Web"/>
</dbReference>
<name>A0A1R3H342_9ROSI</name>
<reference evidence="6" key="1">
    <citation type="submission" date="2013-09" db="EMBL/GenBank/DDBJ databases">
        <title>Corchorus olitorius genome sequencing.</title>
        <authorList>
            <person name="Alam M."/>
            <person name="Haque M.S."/>
            <person name="Islam M.S."/>
            <person name="Emdad E.M."/>
            <person name="Islam M.M."/>
            <person name="Ahmed B."/>
            <person name="Halim A."/>
            <person name="Hossen Q.M.M."/>
            <person name="Hossain M.Z."/>
            <person name="Ahmed R."/>
            <person name="Khan M.M."/>
            <person name="Islam R."/>
            <person name="Rashid M.M."/>
            <person name="Khan S.A."/>
            <person name="Rahman M.S."/>
            <person name="Alam M."/>
            <person name="Yahiya A.S."/>
            <person name="Khan M.S."/>
            <person name="Azam M.S."/>
            <person name="Haque T."/>
            <person name="Lashkar M.Z.H."/>
            <person name="Akhand A.I."/>
            <person name="Morshed G."/>
            <person name="Roy S."/>
            <person name="Uddin K.S."/>
            <person name="Rabeya T."/>
            <person name="Hossain A.S."/>
            <person name="Chowdhury A."/>
            <person name="Snigdha A.R."/>
            <person name="Mortoza M.S."/>
            <person name="Matin S.A."/>
            <person name="Hoque S.M.E."/>
            <person name="Islam M.K."/>
            <person name="Roy D.K."/>
            <person name="Haider R."/>
            <person name="Moosa M.M."/>
            <person name="Elias S.M."/>
            <person name="Hasan A.M."/>
            <person name="Jahan S."/>
            <person name="Shafiuddin M."/>
            <person name="Mahmood N."/>
            <person name="Shommy N.S."/>
        </authorList>
    </citation>
    <scope>NUCLEOTIDE SEQUENCE [LARGE SCALE GENOMIC DNA]</scope>
    <source>
        <strain evidence="6">cv. O-4</strain>
    </source>
</reference>